<dbReference type="Proteomes" id="UP000001449">
    <property type="component" value="Chromosome 2"/>
</dbReference>
<dbReference type="PANTHER" id="PTHR43316:SF8">
    <property type="entry name" value="HAD FAMILY HYDROLASE"/>
    <property type="match status" value="1"/>
</dbReference>
<feature type="compositionally biased region" description="Polar residues" evidence="2">
    <location>
        <begin position="650"/>
        <end position="663"/>
    </location>
</feature>
<dbReference type="AlphaFoldDB" id="B8BU53"/>
<reference evidence="4 5" key="1">
    <citation type="journal article" date="2004" name="Science">
        <title>The genome of the diatom Thalassiosira pseudonana: ecology, evolution, and metabolism.</title>
        <authorList>
            <person name="Armbrust E.V."/>
            <person name="Berges J.A."/>
            <person name="Bowler C."/>
            <person name="Green B.R."/>
            <person name="Martinez D."/>
            <person name="Putnam N.H."/>
            <person name="Zhou S."/>
            <person name="Allen A.E."/>
            <person name="Apt K.E."/>
            <person name="Bechner M."/>
            <person name="Brzezinski M.A."/>
            <person name="Chaal B.K."/>
            <person name="Chiovitti A."/>
            <person name="Davis A.K."/>
            <person name="Demarest M.S."/>
            <person name="Detter J.C."/>
            <person name="Glavina T."/>
            <person name="Goodstein D."/>
            <person name="Hadi M.Z."/>
            <person name="Hellsten U."/>
            <person name="Hildebrand M."/>
            <person name="Jenkins B.D."/>
            <person name="Jurka J."/>
            <person name="Kapitonov V.V."/>
            <person name="Kroger N."/>
            <person name="Lau W.W."/>
            <person name="Lane T.W."/>
            <person name="Larimer F.W."/>
            <person name="Lippmeier J.C."/>
            <person name="Lucas S."/>
            <person name="Medina M."/>
            <person name="Montsant A."/>
            <person name="Obornik M."/>
            <person name="Parker M.S."/>
            <person name="Palenik B."/>
            <person name="Pazour G.J."/>
            <person name="Richardson P.M."/>
            <person name="Rynearson T.A."/>
            <person name="Saito M.A."/>
            <person name="Schwartz D.C."/>
            <person name="Thamatrakoln K."/>
            <person name="Valentin K."/>
            <person name="Vardi A."/>
            <person name="Wilkerson F.P."/>
            <person name="Rokhsar D.S."/>
        </authorList>
    </citation>
    <scope>NUCLEOTIDE SEQUENCE [LARGE SCALE GENOMIC DNA]</scope>
    <source>
        <strain evidence="4 5">CCMP1335</strain>
    </source>
</reference>
<dbReference type="PaxDb" id="35128-Thaps2362"/>
<evidence type="ECO:0000256" key="1">
    <source>
        <dbReference type="ARBA" id="ARBA00022801"/>
    </source>
</evidence>
<dbReference type="HOGENOM" id="CLU_414266_0_0_1"/>
<feature type="compositionally biased region" description="Polar residues" evidence="2">
    <location>
        <begin position="594"/>
        <end position="615"/>
    </location>
</feature>
<feature type="non-terminal residue" evidence="4">
    <location>
        <position position="663"/>
    </location>
</feature>
<dbReference type="RefSeq" id="XP_002287260.1">
    <property type="nucleotide sequence ID" value="XM_002287224.1"/>
</dbReference>
<accession>B8BU53</accession>
<dbReference type="InterPro" id="IPR023214">
    <property type="entry name" value="HAD_sf"/>
</dbReference>
<feature type="signal peptide" evidence="3">
    <location>
        <begin position="1"/>
        <end position="23"/>
    </location>
</feature>
<dbReference type="PANTHER" id="PTHR43316">
    <property type="entry name" value="HYDROLASE, HALOACID DELAHOGENASE-RELATED"/>
    <property type="match status" value="1"/>
</dbReference>
<dbReference type="SUPFAM" id="SSF56784">
    <property type="entry name" value="HAD-like"/>
    <property type="match status" value="1"/>
</dbReference>
<proteinExistence type="predicted"/>
<feature type="chain" id="PRO_5002865936" evidence="3">
    <location>
        <begin position="24"/>
        <end position="663"/>
    </location>
</feature>
<dbReference type="GeneID" id="7450224"/>
<dbReference type="EMBL" id="CM000639">
    <property type="protein sequence ID" value="EED94703.1"/>
    <property type="molecule type" value="Genomic_DNA"/>
</dbReference>
<keyword evidence="3" id="KW-0732">Signal</keyword>
<evidence type="ECO:0000313" key="4">
    <source>
        <dbReference type="EMBL" id="EED94703.1"/>
    </source>
</evidence>
<dbReference type="InterPro" id="IPR051540">
    <property type="entry name" value="S-2-haloacid_dehalogenase"/>
</dbReference>
<gene>
    <name evidence="4" type="ORF">THAPSDRAFT_2362</name>
</gene>
<dbReference type="eggNOG" id="ENOG502S6G1">
    <property type="taxonomic scope" value="Eukaryota"/>
</dbReference>
<organism evidence="4 5">
    <name type="scientific">Thalassiosira pseudonana</name>
    <name type="common">Marine diatom</name>
    <name type="synonym">Cyclotella nana</name>
    <dbReference type="NCBI Taxonomy" id="35128"/>
    <lineage>
        <taxon>Eukaryota</taxon>
        <taxon>Sar</taxon>
        <taxon>Stramenopiles</taxon>
        <taxon>Ochrophyta</taxon>
        <taxon>Bacillariophyta</taxon>
        <taxon>Coscinodiscophyceae</taxon>
        <taxon>Thalassiosirophycidae</taxon>
        <taxon>Thalassiosirales</taxon>
        <taxon>Thalassiosiraceae</taxon>
        <taxon>Thalassiosira</taxon>
    </lineage>
</organism>
<evidence type="ECO:0000313" key="5">
    <source>
        <dbReference type="Proteomes" id="UP000001449"/>
    </source>
</evidence>
<protein>
    <submittedName>
        <fullName evidence="4">Uncharacterized protein</fullName>
    </submittedName>
</protein>
<evidence type="ECO:0000256" key="3">
    <source>
        <dbReference type="SAM" id="SignalP"/>
    </source>
</evidence>
<dbReference type="GO" id="GO:0016791">
    <property type="term" value="F:phosphatase activity"/>
    <property type="evidence" value="ECO:0000318"/>
    <property type="project" value="GO_Central"/>
</dbReference>
<sequence length="663" mass="72902">MRVSPASVAFVASLSLISPFTSGFVFQQQVTSSSRVTSTTQPNGLLQLHQPHSLNSKHTLLQSTTTAAAADDTTTPSSSSTTKKKKKKLGLITFDLDDTLYPIAPVLDEANAAFSTAMGNFGYVDIQPSDIVEAGKMIRAQVSGEDGGDAGGIDPLKPTTVNHKEIRMAAIRKEMEEFILKTKLKQTALDWATDVDDLTAPVRKSAEKWARTTVHSSVVQAVYNAWEMERHHAAERHLFPDAISTIKQIQSDHPNVIIGAVTDGSANPMLMVFSLMPLFDFTVSWEDDMGEIARVQQMEQFQELSEVSALSDVSWIYRLAVEKGKEMSQLTNAMHKSDDDEEIEWCWVHVGDDLAYDCGGSKTIGAKTVLVELAPEYGQTARMRVEGKRPPWATETMEQLEGHKKMSENAKDKVDARISHLSQLPEVIAELLGEDEAKDLMQLLYTKVFLLQAPDNRRRPALLHDVTTLRDLGNSGNSKQEALAALLLWWSSLYNGMVSARVLGQRLPQWAQRFQLCPRQIPTVMNRDGALSSLVSSSTLGRGAQQHNDRYSFQYQQQRYQSDFMKKRALEALKSKQRNATTAGVNSNDERDNNSGADLQKQGNQSTSNATITATSDSKQIHANVGFGDDHQLAGLAAAAKASPTTQAGNITNASSPTFQTTN</sequence>
<dbReference type="InParanoid" id="B8BU53"/>
<name>B8BU53_THAPS</name>
<dbReference type="KEGG" id="tps:THAPSDRAFT_2362"/>
<reference evidence="4 5" key="2">
    <citation type="journal article" date="2008" name="Nature">
        <title>The Phaeodactylum genome reveals the evolutionary history of diatom genomes.</title>
        <authorList>
            <person name="Bowler C."/>
            <person name="Allen A.E."/>
            <person name="Badger J.H."/>
            <person name="Grimwood J."/>
            <person name="Jabbari K."/>
            <person name="Kuo A."/>
            <person name="Maheswari U."/>
            <person name="Martens C."/>
            <person name="Maumus F."/>
            <person name="Otillar R.P."/>
            <person name="Rayko E."/>
            <person name="Salamov A."/>
            <person name="Vandepoele K."/>
            <person name="Beszteri B."/>
            <person name="Gruber A."/>
            <person name="Heijde M."/>
            <person name="Katinka M."/>
            <person name="Mock T."/>
            <person name="Valentin K."/>
            <person name="Verret F."/>
            <person name="Berges J.A."/>
            <person name="Brownlee C."/>
            <person name="Cadoret J.P."/>
            <person name="Chiovitti A."/>
            <person name="Choi C.J."/>
            <person name="Coesel S."/>
            <person name="De Martino A."/>
            <person name="Detter J.C."/>
            <person name="Durkin C."/>
            <person name="Falciatore A."/>
            <person name="Fournet J."/>
            <person name="Haruta M."/>
            <person name="Huysman M.J."/>
            <person name="Jenkins B.D."/>
            <person name="Jiroutova K."/>
            <person name="Jorgensen R.E."/>
            <person name="Joubert Y."/>
            <person name="Kaplan A."/>
            <person name="Kroger N."/>
            <person name="Kroth P.G."/>
            <person name="La Roche J."/>
            <person name="Lindquist E."/>
            <person name="Lommer M."/>
            <person name="Martin-Jezequel V."/>
            <person name="Lopez P.J."/>
            <person name="Lucas S."/>
            <person name="Mangogna M."/>
            <person name="McGinnis K."/>
            <person name="Medlin L.K."/>
            <person name="Montsant A."/>
            <person name="Oudot-Le Secq M.P."/>
            <person name="Napoli C."/>
            <person name="Obornik M."/>
            <person name="Parker M.S."/>
            <person name="Petit J.L."/>
            <person name="Porcel B.M."/>
            <person name="Poulsen N."/>
            <person name="Robison M."/>
            <person name="Rychlewski L."/>
            <person name="Rynearson T.A."/>
            <person name="Schmutz J."/>
            <person name="Shapiro H."/>
            <person name="Siaut M."/>
            <person name="Stanley M."/>
            <person name="Sussman M.R."/>
            <person name="Taylor A.R."/>
            <person name="Vardi A."/>
            <person name="von Dassow P."/>
            <person name="Vyverman W."/>
            <person name="Willis A."/>
            <person name="Wyrwicz L.S."/>
            <person name="Rokhsar D.S."/>
            <person name="Weissenbach J."/>
            <person name="Armbrust E.V."/>
            <person name="Green B.R."/>
            <person name="Van de Peer Y."/>
            <person name="Grigoriev I.V."/>
        </authorList>
    </citation>
    <scope>NUCLEOTIDE SEQUENCE [LARGE SCALE GENOMIC DNA]</scope>
    <source>
        <strain evidence="4 5">CCMP1335</strain>
    </source>
</reference>
<feature type="compositionally biased region" description="Polar residues" evidence="2">
    <location>
        <begin position="578"/>
        <end position="587"/>
    </location>
</feature>
<feature type="region of interest" description="Disordered" evidence="2">
    <location>
        <begin position="643"/>
        <end position="663"/>
    </location>
</feature>
<keyword evidence="1" id="KW-0378">Hydrolase</keyword>
<feature type="region of interest" description="Disordered" evidence="2">
    <location>
        <begin position="575"/>
        <end position="615"/>
    </location>
</feature>
<evidence type="ECO:0000256" key="2">
    <source>
        <dbReference type="SAM" id="MobiDB-lite"/>
    </source>
</evidence>
<dbReference type="InterPro" id="IPR036412">
    <property type="entry name" value="HAD-like_sf"/>
</dbReference>
<dbReference type="Gene3D" id="3.40.50.1000">
    <property type="entry name" value="HAD superfamily/HAD-like"/>
    <property type="match status" value="1"/>
</dbReference>
<keyword evidence="5" id="KW-1185">Reference proteome</keyword>